<evidence type="ECO:0000256" key="1">
    <source>
        <dbReference type="ARBA" id="ARBA00023015"/>
    </source>
</evidence>
<dbReference type="Gene3D" id="1.10.10.10">
    <property type="entry name" value="Winged helix-like DNA-binding domain superfamily/Winged helix DNA-binding domain"/>
    <property type="match status" value="1"/>
</dbReference>
<dbReference type="GO" id="GO:0003700">
    <property type="term" value="F:DNA-binding transcription factor activity"/>
    <property type="evidence" value="ECO:0007669"/>
    <property type="project" value="InterPro"/>
</dbReference>
<sequence length="140" mass="16146">MSICFLSLETSKVFNDLILKKLQEEGFDNLSASLITIFPFIAEYKNISISSLAQKLGYSRQAMHKNLKKLESSSYITLKQLENKKEKIVIFTKRGNNLMLVANSFIQTIQEELYSQIGTKDINNFIRTQQRIFEILNTKA</sequence>
<dbReference type="RefSeq" id="WP_128979689.1">
    <property type="nucleotide sequence ID" value="NZ_PDKJ01000003.1"/>
</dbReference>
<proteinExistence type="predicted"/>
<evidence type="ECO:0000259" key="4">
    <source>
        <dbReference type="SMART" id="SM00347"/>
    </source>
</evidence>
<dbReference type="GO" id="GO:0003677">
    <property type="term" value="F:DNA binding"/>
    <property type="evidence" value="ECO:0007669"/>
    <property type="project" value="UniProtKB-KW"/>
</dbReference>
<dbReference type="PANTHER" id="PTHR42756:SF1">
    <property type="entry name" value="TRANSCRIPTIONAL REPRESSOR OF EMRAB OPERON"/>
    <property type="match status" value="1"/>
</dbReference>
<dbReference type="InterPro" id="IPR000835">
    <property type="entry name" value="HTH_MarR-typ"/>
</dbReference>
<keyword evidence="1" id="KW-0805">Transcription regulation</keyword>
<name>A0A4Q0YFH9_9BACT</name>
<dbReference type="PANTHER" id="PTHR42756">
    <property type="entry name" value="TRANSCRIPTIONAL REGULATOR, MARR"/>
    <property type="match status" value="1"/>
</dbReference>
<evidence type="ECO:0000313" key="5">
    <source>
        <dbReference type="EMBL" id="RXJ69366.1"/>
    </source>
</evidence>
<organism evidence="5 6">
    <name type="scientific">Halarcobacter ebronensis</name>
    <dbReference type="NCBI Taxonomy" id="1462615"/>
    <lineage>
        <taxon>Bacteria</taxon>
        <taxon>Pseudomonadati</taxon>
        <taxon>Campylobacterota</taxon>
        <taxon>Epsilonproteobacteria</taxon>
        <taxon>Campylobacterales</taxon>
        <taxon>Arcobacteraceae</taxon>
        <taxon>Halarcobacter</taxon>
    </lineage>
</organism>
<keyword evidence="3" id="KW-0804">Transcription</keyword>
<gene>
    <name evidence="5" type="ORF">CRV08_05015</name>
</gene>
<reference evidence="5 6" key="1">
    <citation type="submission" date="2017-10" db="EMBL/GenBank/DDBJ databases">
        <title>Genomics of the genus Arcobacter.</title>
        <authorList>
            <person name="Perez-Cataluna A."/>
            <person name="Figueras M.J."/>
        </authorList>
    </citation>
    <scope>NUCLEOTIDE SEQUENCE [LARGE SCALE GENOMIC DNA]</scope>
    <source>
        <strain evidence="5 6">CECT 8993</strain>
    </source>
</reference>
<evidence type="ECO:0000256" key="3">
    <source>
        <dbReference type="ARBA" id="ARBA00023163"/>
    </source>
</evidence>
<feature type="domain" description="HTH marR-type" evidence="4">
    <location>
        <begin position="23"/>
        <end position="122"/>
    </location>
</feature>
<protein>
    <recommendedName>
        <fullName evidence="4">HTH marR-type domain-containing protein</fullName>
    </recommendedName>
</protein>
<dbReference type="SUPFAM" id="SSF46785">
    <property type="entry name" value="Winged helix' DNA-binding domain"/>
    <property type="match status" value="1"/>
</dbReference>
<keyword evidence="2" id="KW-0238">DNA-binding</keyword>
<dbReference type="Proteomes" id="UP000290172">
    <property type="component" value="Unassembled WGS sequence"/>
</dbReference>
<comment type="caution">
    <text evidence="5">The sequence shown here is derived from an EMBL/GenBank/DDBJ whole genome shotgun (WGS) entry which is preliminary data.</text>
</comment>
<accession>A0A4Q0YFH9</accession>
<dbReference type="Pfam" id="PF13412">
    <property type="entry name" value="HTH_24"/>
    <property type="match status" value="1"/>
</dbReference>
<dbReference type="EMBL" id="PDKJ01000003">
    <property type="protein sequence ID" value="RXJ69366.1"/>
    <property type="molecule type" value="Genomic_DNA"/>
</dbReference>
<dbReference type="AlphaFoldDB" id="A0A4Q0YFH9"/>
<dbReference type="InterPro" id="IPR036390">
    <property type="entry name" value="WH_DNA-bd_sf"/>
</dbReference>
<evidence type="ECO:0000313" key="6">
    <source>
        <dbReference type="Proteomes" id="UP000290172"/>
    </source>
</evidence>
<dbReference type="InterPro" id="IPR036388">
    <property type="entry name" value="WH-like_DNA-bd_sf"/>
</dbReference>
<evidence type="ECO:0000256" key="2">
    <source>
        <dbReference type="ARBA" id="ARBA00023125"/>
    </source>
</evidence>
<dbReference type="SMART" id="SM00347">
    <property type="entry name" value="HTH_MARR"/>
    <property type="match status" value="1"/>
</dbReference>